<dbReference type="EMBL" id="CAMXCT030001250">
    <property type="protein sequence ID" value="CAL4775602.1"/>
    <property type="molecule type" value="Genomic_DNA"/>
</dbReference>
<evidence type="ECO:0000256" key="1">
    <source>
        <dbReference type="SAM" id="MobiDB-lite"/>
    </source>
</evidence>
<name>A0A9P1CAY3_9DINO</name>
<reference evidence="2" key="1">
    <citation type="submission" date="2022-10" db="EMBL/GenBank/DDBJ databases">
        <authorList>
            <person name="Chen Y."/>
            <person name="Dougan E. K."/>
            <person name="Chan C."/>
            <person name="Rhodes N."/>
            <person name="Thang M."/>
        </authorList>
    </citation>
    <scope>NUCLEOTIDE SEQUENCE</scope>
</reference>
<evidence type="ECO:0000313" key="2">
    <source>
        <dbReference type="EMBL" id="CAI3988290.1"/>
    </source>
</evidence>
<evidence type="ECO:0000313" key="3">
    <source>
        <dbReference type="EMBL" id="CAL1141665.1"/>
    </source>
</evidence>
<dbReference type="OrthoDB" id="10328012at2759"/>
<proteinExistence type="predicted"/>
<organism evidence="2">
    <name type="scientific">Cladocopium goreaui</name>
    <dbReference type="NCBI Taxonomy" id="2562237"/>
    <lineage>
        <taxon>Eukaryota</taxon>
        <taxon>Sar</taxon>
        <taxon>Alveolata</taxon>
        <taxon>Dinophyceae</taxon>
        <taxon>Suessiales</taxon>
        <taxon>Symbiodiniaceae</taxon>
        <taxon>Cladocopium</taxon>
    </lineage>
</organism>
<feature type="region of interest" description="Disordered" evidence="1">
    <location>
        <begin position="151"/>
        <end position="173"/>
    </location>
</feature>
<dbReference type="Proteomes" id="UP001152797">
    <property type="component" value="Unassembled WGS sequence"/>
</dbReference>
<feature type="region of interest" description="Disordered" evidence="1">
    <location>
        <begin position="1"/>
        <end position="42"/>
    </location>
</feature>
<dbReference type="EMBL" id="CAMXCT020001250">
    <property type="protein sequence ID" value="CAL1141665.1"/>
    <property type="molecule type" value="Genomic_DNA"/>
</dbReference>
<evidence type="ECO:0000313" key="4">
    <source>
        <dbReference type="Proteomes" id="UP001152797"/>
    </source>
</evidence>
<dbReference type="AlphaFoldDB" id="A0A9P1CAY3"/>
<sequence length="298" mass="32565">MWTYHAASCHPTRSVEGHEEFASELGKARRNGRPERRAATGSVRSAVRSAVRSVAAVFDPGDAEEELNELRKQLQDALESRSTAIVQHYKDIAQPDVNEKVYDEITKISTALKQLKDAELHRGKLLRQLRLDLESLAADLRRQLTLSALSTAPSAASAPAAPAAKAKAKGRRNAKVNEAMEVWEVSSTKGSPNNSEAPDAHTPRLMRCNGWGWAMVVVKSFASPGKCRNLAPVNITTPAGLECAGLEDVGKVILFLLPAMCLVESIDHMTLGFPLVADGLENYSYYKQLLNYVTMDDP</sequence>
<keyword evidence="4" id="KW-1185">Reference proteome</keyword>
<accession>A0A9P1CAY3</accession>
<comment type="caution">
    <text evidence="2">The sequence shown here is derived from an EMBL/GenBank/DDBJ whole genome shotgun (WGS) entry which is preliminary data.</text>
</comment>
<feature type="compositionally biased region" description="Low complexity" evidence="1">
    <location>
        <begin position="151"/>
        <end position="165"/>
    </location>
</feature>
<gene>
    <name evidence="2" type="ORF">C1SCF055_LOCUS15488</name>
</gene>
<dbReference type="EMBL" id="CAMXCT010001250">
    <property type="protein sequence ID" value="CAI3988290.1"/>
    <property type="molecule type" value="Genomic_DNA"/>
</dbReference>
<reference evidence="3" key="2">
    <citation type="submission" date="2024-04" db="EMBL/GenBank/DDBJ databases">
        <authorList>
            <person name="Chen Y."/>
            <person name="Shah S."/>
            <person name="Dougan E. K."/>
            <person name="Thang M."/>
            <person name="Chan C."/>
        </authorList>
    </citation>
    <scope>NUCLEOTIDE SEQUENCE [LARGE SCALE GENOMIC DNA]</scope>
</reference>
<protein>
    <submittedName>
        <fullName evidence="2">Uncharacterized protein</fullName>
    </submittedName>
</protein>